<dbReference type="SMART" id="SM00248">
    <property type="entry name" value="ANK"/>
    <property type="match status" value="13"/>
</dbReference>
<dbReference type="Gene3D" id="1.25.40.20">
    <property type="entry name" value="Ankyrin repeat-containing domain"/>
    <property type="match status" value="4"/>
</dbReference>
<feature type="domain" description="BTB" evidence="5">
    <location>
        <begin position="1288"/>
        <end position="1357"/>
    </location>
</feature>
<dbReference type="Gene3D" id="3.60.15.10">
    <property type="entry name" value="Ribonuclease Z/Hydroxyacylglutathione hydrolase-like"/>
    <property type="match status" value="1"/>
</dbReference>
<feature type="repeat" description="ANK" evidence="3">
    <location>
        <begin position="594"/>
        <end position="628"/>
    </location>
</feature>
<feature type="repeat" description="ANK" evidence="3">
    <location>
        <begin position="963"/>
        <end position="997"/>
    </location>
</feature>
<evidence type="ECO:0000259" key="5">
    <source>
        <dbReference type="PROSITE" id="PS50097"/>
    </source>
</evidence>
<dbReference type="Gene3D" id="3.30.710.10">
    <property type="entry name" value="Potassium Channel Kv1.1, Chain A"/>
    <property type="match status" value="1"/>
</dbReference>
<keyword evidence="2 3" id="KW-0040">ANK repeat</keyword>
<dbReference type="SUPFAM" id="SSF54695">
    <property type="entry name" value="POZ domain"/>
    <property type="match status" value="1"/>
</dbReference>
<dbReference type="CDD" id="cd18186">
    <property type="entry name" value="BTB_POZ_ZBTB_KLHL-like"/>
    <property type="match status" value="1"/>
</dbReference>
<dbReference type="InterPro" id="IPR036866">
    <property type="entry name" value="RibonucZ/Hydroxyglut_hydro"/>
</dbReference>
<evidence type="ECO:0000313" key="7">
    <source>
        <dbReference type="Proteomes" id="UP001146793"/>
    </source>
</evidence>
<dbReference type="PANTHER" id="PTHR24123">
    <property type="entry name" value="ANKYRIN REPEAT-CONTAINING"/>
    <property type="match status" value="1"/>
</dbReference>
<dbReference type="PROSITE" id="PS50088">
    <property type="entry name" value="ANK_REPEAT"/>
    <property type="match status" value="2"/>
</dbReference>
<evidence type="ECO:0000256" key="1">
    <source>
        <dbReference type="ARBA" id="ARBA00022737"/>
    </source>
</evidence>
<comment type="caution">
    <text evidence="6">The sequence shown here is derived from an EMBL/GenBank/DDBJ whole genome shotgun (WGS) entry which is preliminary data.</text>
</comment>
<name>A0AAV7ZK40_9EUKA</name>
<gene>
    <name evidence="6" type="ORF">M0812_12131</name>
</gene>
<dbReference type="InterPro" id="IPR000210">
    <property type="entry name" value="BTB/POZ_dom"/>
</dbReference>
<feature type="compositionally biased region" description="Low complexity" evidence="4">
    <location>
        <begin position="504"/>
        <end position="519"/>
    </location>
</feature>
<protein>
    <submittedName>
        <fullName evidence="6">Molting protein mlt-4</fullName>
    </submittedName>
</protein>
<dbReference type="Proteomes" id="UP001146793">
    <property type="component" value="Unassembled WGS sequence"/>
</dbReference>
<keyword evidence="1" id="KW-0677">Repeat</keyword>
<dbReference type="InterPro" id="IPR002110">
    <property type="entry name" value="Ankyrin_rpt"/>
</dbReference>
<dbReference type="Pfam" id="PF00651">
    <property type="entry name" value="BTB"/>
    <property type="match status" value="1"/>
</dbReference>
<evidence type="ECO:0000256" key="2">
    <source>
        <dbReference type="ARBA" id="ARBA00023043"/>
    </source>
</evidence>
<sequence length="1388" mass="161825">MNTNTNDQQIDTENENYSSFLQEDSIFSFPKTKGLYVYTLNSEGDCIAIAYDSYRIIIDLGSCTCDITNQLKRFYLGPKSKEHDKKLHIDALFISHQHEDHIGPLTLDELSTRFFNHFDIETIFYSFDGEYPYTSIFSKSQPMYPMVYTGKWIDLLFDENSTLCSFFVVGPTKSIMECVNTNYFYAHENEKRWSGYKGAFLNQSSLSVILRFKQQDNNRYFLFSGDAFITKKMYGRIKTAFDKQVIPEFEVIKIPHHGSYSVPKCKNDILEVLELDEESKDNINKKLAVFGSQLWDLICPDDNFGNLQISEEIINSNFEANEEESLKMLKEIHYQLHHNFNDAKNFWLKSETFKSKILKQIHDYSLIHHVNPKNLSKTMKRKTLQFVRNGLVRILNTETLHHHLFLIPCKFLILTFKKNPQSFMPSEHFLTFLISIKENKKLIFHHKLFPKKLNLKVSNHLILNETWNDDLLFNLCLLQTKIANDRWKQFNFINKLKKNKKPSKNTNGTPIKSQNGNENGNEKEKSEKKEIAITNKLKLTNISQIINNKEMIMRKTIHNLINLCKSDKINYNLLQRELKSEAIQKKIHYQDLNYGKNLLMYICQNTKVTEGMIKLLIKNGINPNAKDNKNKTALMYLCKNPKVTKKSLTLLINQEKLINQYNLKFSHNDNNMTSMYNLSKNSVIPNEILNLIIQQKNSNSLNILNKDFNNALLYLCQNQQMTSNLLSELIPKKLIETTLQNNNGKTVLMYLCQNEKITLNLIKYLIENYQTNCNLINHKNGKTALMYLCENESSTNKLIEYLINAGKANGNTINHKNGKSALMYLCENETFIKNKSIFQSLIKLSDINLINPINRKNALIYLLQNKQLTGIDLLKLFIEKKININFNDNKGKTTLMYLCENKNTGQDMLQLFLENVEPDNFLKQNILGETALMFLCKNEKITAGMLQLFINYKKEIADSTTISGKTALMYLCENKNITIDLLKLLISNSTDANAMDINNYNALFYLCENVNVTIDLINVFFDIKAKTPLYINKPFSYTPLMAILKNPSVQLSFIKQLIPLHKNPNFTDKNKKTCLMYLLRNQSVTQEMVNFLISNGVNPNLQDKKLNNSLHIFIKHSSSLDRNLVKDITLLLIENGANSYQKNKSRKYPLDYLRGDDEENEIIKQILKIDSNCFKNDFIQLYKERNKSADKEILKIKIHSQLLKLRTNKSFDECDTILKKWPKNIVQDFVKWIYYDEVPKLLFNDIEENIQNNDFLMQIFAEFDIDIQKREFSLKQNIIKSFADESSKDFIIKIKDSQEQIKAHKFLLSCRSKFFQKLIMKNQDPKCNFVTDESGKSVKALQLLVKYLYTNSINKDDLNTTIQTELQDAVKSYQLSKNCSFDYYLNNH</sequence>
<dbReference type="InterPro" id="IPR011333">
    <property type="entry name" value="SKP1/BTB/POZ_sf"/>
</dbReference>
<proteinExistence type="predicted"/>
<accession>A0AAV7ZK40</accession>
<evidence type="ECO:0000313" key="6">
    <source>
        <dbReference type="EMBL" id="KAJ3442396.1"/>
    </source>
</evidence>
<dbReference type="PROSITE" id="PS50097">
    <property type="entry name" value="BTB"/>
    <property type="match status" value="1"/>
</dbReference>
<dbReference type="SUPFAM" id="SSF56281">
    <property type="entry name" value="Metallo-hydrolase/oxidoreductase"/>
    <property type="match status" value="1"/>
</dbReference>
<dbReference type="Pfam" id="PF12796">
    <property type="entry name" value="Ank_2"/>
    <property type="match status" value="3"/>
</dbReference>
<dbReference type="InterPro" id="IPR036770">
    <property type="entry name" value="Ankyrin_rpt-contain_sf"/>
</dbReference>
<reference evidence="6" key="1">
    <citation type="submission" date="2022-08" db="EMBL/GenBank/DDBJ databases">
        <title>Novel sulphate-reducing endosymbionts in the free-living metamonad Anaeramoeba.</title>
        <authorList>
            <person name="Jerlstrom-Hultqvist J."/>
            <person name="Cepicka I."/>
            <person name="Gallot-Lavallee L."/>
            <person name="Salas-Leiva D."/>
            <person name="Curtis B.A."/>
            <person name="Zahonova K."/>
            <person name="Pipaliya S."/>
            <person name="Dacks J."/>
            <person name="Roger A.J."/>
        </authorList>
    </citation>
    <scope>NUCLEOTIDE SEQUENCE</scope>
    <source>
        <strain evidence="6">Busselton2</strain>
    </source>
</reference>
<organism evidence="6 7">
    <name type="scientific">Anaeramoeba flamelloides</name>
    <dbReference type="NCBI Taxonomy" id="1746091"/>
    <lineage>
        <taxon>Eukaryota</taxon>
        <taxon>Metamonada</taxon>
        <taxon>Anaeramoebidae</taxon>
        <taxon>Anaeramoeba</taxon>
    </lineage>
</organism>
<dbReference type="EMBL" id="JANTQA010000026">
    <property type="protein sequence ID" value="KAJ3442396.1"/>
    <property type="molecule type" value="Genomic_DNA"/>
</dbReference>
<feature type="region of interest" description="Disordered" evidence="4">
    <location>
        <begin position="498"/>
        <end position="528"/>
    </location>
</feature>
<evidence type="ECO:0000256" key="4">
    <source>
        <dbReference type="SAM" id="MobiDB-lite"/>
    </source>
</evidence>
<dbReference type="InterPro" id="IPR051165">
    <property type="entry name" value="Multifunctional_ANK_Repeat"/>
</dbReference>
<dbReference type="SUPFAM" id="SSF48403">
    <property type="entry name" value="Ankyrin repeat"/>
    <property type="match status" value="2"/>
</dbReference>
<evidence type="ECO:0000256" key="3">
    <source>
        <dbReference type="PROSITE-ProRule" id="PRU00023"/>
    </source>
</evidence>